<gene>
    <name evidence="3" type="ORF">HMPREF0731_4030</name>
</gene>
<proteinExistence type="predicted"/>
<evidence type="ECO:0000313" key="4">
    <source>
        <dbReference type="Proteomes" id="UP000005324"/>
    </source>
</evidence>
<name>D5RSH3_9PROT</name>
<feature type="signal peptide" evidence="2">
    <location>
        <begin position="1"/>
        <end position="22"/>
    </location>
</feature>
<evidence type="ECO:0000256" key="1">
    <source>
        <dbReference type="SAM" id="MobiDB-lite"/>
    </source>
</evidence>
<dbReference type="EMBL" id="ADVL01000742">
    <property type="protein sequence ID" value="EFH09745.1"/>
    <property type="molecule type" value="Genomic_DNA"/>
</dbReference>
<dbReference type="AlphaFoldDB" id="D5RSH3"/>
<protein>
    <recommendedName>
        <fullName evidence="5">Tat pathway signal sequence domain protein</fullName>
    </recommendedName>
</protein>
<keyword evidence="2" id="KW-0732">Signal</keyword>
<accession>D5RSH3</accession>
<dbReference type="HOGENOM" id="CLU_1158429_0_0_5"/>
<reference evidence="3 4" key="1">
    <citation type="submission" date="2010-04" db="EMBL/GenBank/DDBJ databases">
        <authorList>
            <person name="Qin X."/>
            <person name="Bachman B."/>
            <person name="Battles P."/>
            <person name="Bell A."/>
            <person name="Bess C."/>
            <person name="Bickham C."/>
            <person name="Chaboub L."/>
            <person name="Chen D."/>
            <person name="Coyle M."/>
            <person name="Deiros D.R."/>
            <person name="Dinh H."/>
            <person name="Forbes L."/>
            <person name="Fowler G."/>
            <person name="Francisco L."/>
            <person name="Fu Q."/>
            <person name="Gubbala S."/>
            <person name="Hale W."/>
            <person name="Han Y."/>
            <person name="Hemphill L."/>
            <person name="Highlander S.K."/>
            <person name="Hirani K."/>
            <person name="Hogues M."/>
            <person name="Jackson L."/>
            <person name="Jakkamsetti A."/>
            <person name="Javaid M."/>
            <person name="Jiang H."/>
            <person name="Korchina V."/>
            <person name="Kovar C."/>
            <person name="Lara F."/>
            <person name="Lee S."/>
            <person name="Mata R."/>
            <person name="Mathew T."/>
            <person name="Moen C."/>
            <person name="Morales K."/>
            <person name="Munidasa M."/>
            <person name="Nazareth L."/>
            <person name="Ngo R."/>
            <person name="Nguyen L."/>
            <person name="Okwuonu G."/>
            <person name="Ongeri F."/>
            <person name="Patil S."/>
            <person name="Petrosino J."/>
            <person name="Pham C."/>
            <person name="Pham P."/>
            <person name="Pu L.-L."/>
            <person name="Puazo M."/>
            <person name="Raj R."/>
            <person name="Reid J."/>
            <person name="Rouhana J."/>
            <person name="Saada N."/>
            <person name="Shang Y."/>
            <person name="Simmons D."/>
            <person name="Thornton R."/>
            <person name="Warren J."/>
            <person name="Weissenberger G."/>
            <person name="Zhang J."/>
            <person name="Zhang L."/>
            <person name="Zhou C."/>
            <person name="Zhu D."/>
            <person name="Muzny D."/>
            <person name="Worley K."/>
            <person name="Gibbs R."/>
        </authorList>
    </citation>
    <scope>NUCLEOTIDE SEQUENCE [LARGE SCALE GENOMIC DNA]</scope>
    <source>
        <strain evidence="3 4">ATCC 49957</strain>
    </source>
</reference>
<comment type="caution">
    <text evidence="3">The sequence shown here is derived from an EMBL/GenBank/DDBJ whole genome shotgun (WGS) entry which is preliminary data.</text>
</comment>
<keyword evidence="4" id="KW-1185">Reference proteome</keyword>
<dbReference type="Proteomes" id="UP000005324">
    <property type="component" value="Unassembled WGS sequence"/>
</dbReference>
<evidence type="ECO:0000256" key="2">
    <source>
        <dbReference type="SAM" id="SignalP"/>
    </source>
</evidence>
<evidence type="ECO:0000313" key="3">
    <source>
        <dbReference type="EMBL" id="EFH09745.1"/>
    </source>
</evidence>
<feature type="region of interest" description="Disordered" evidence="1">
    <location>
        <begin position="29"/>
        <end position="52"/>
    </location>
</feature>
<feature type="chain" id="PRO_5003075682" description="Tat pathway signal sequence domain protein" evidence="2">
    <location>
        <begin position="23"/>
        <end position="227"/>
    </location>
</feature>
<organism evidence="3 4">
    <name type="scientific">Pseudoroseomonas cervicalis ATCC 49957</name>
    <dbReference type="NCBI Taxonomy" id="525371"/>
    <lineage>
        <taxon>Bacteria</taxon>
        <taxon>Pseudomonadati</taxon>
        <taxon>Pseudomonadota</taxon>
        <taxon>Alphaproteobacteria</taxon>
        <taxon>Acetobacterales</taxon>
        <taxon>Roseomonadaceae</taxon>
        <taxon>Roseomonas</taxon>
    </lineage>
</organism>
<sequence>MQHFRRLAATIVVAGLTCFVPAAGSSGTASAQALPPASGEAPASSGDAYTQRGVPAEATAENAVIARTRALAAAQRTAYDRMADALGLPKGLSDSQIDQMVSSIIVEEERSSRTGYSGRLTVNFNPNRVGGPGRAVAGGGSGGAVLSGAAPATGDAAPPVTPSILSAPANAYLETQARFGGLQEWLELRRRLRASPEIASVDVVAIAVDGAQLRLGLRRGPGEAVQA</sequence>
<evidence type="ECO:0008006" key="5">
    <source>
        <dbReference type="Google" id="ProtNLM"/>
    </source>
</evidence>
<feature type="non-terminal residue" evidence="3">
    <location>
        <position position="227"/>
    </location>
</feature>